<gene>
    <name evidence="16" type="primary">LOC107227841</name>
</gene>
<keyword evidence="7" id="KW-0963">Cytoplasm</keyword>
<evidence type="ECO:0000256" key="11">
    <source>
        <dbReference type="ARBA" id="ARBA00022741"/>
    </source>
</evidence>
<evidence type="ECO:0000313" key="16">
    <source>
        <dbReference type="RefSeq" id="XP_046588412.1"/>
    </source>
</evidence>
<evidence type="ECO:0000256" key="2">
    <source>
        <dbReference type="ARBA" id="ARBA00003049"/>
    </source>
</evidence>
<proteinExistence type="inferred from homology"/>
<keyword evidence="10" id="KW-0548">Nucleotidyltransferase</keyword>
<evidence type="ECO:0000259" key="13">
    <source>
        <dbReference type="Pfam" id="PF26216"/>
    </source>
</evidence>
<evidence type="ECO:0000256" key="12">
    <source>
        <dbReference type="ARBA" id="ARBA00022801"/>
    </source>
</evidence>
<dbReference type="Pfam" id="PF26217">
    <property type="entry name" value="GDPGP1_N"/>
    <property type="match status" value="1"/>
</dbReference>
<dbReference type="InterPro" id="IPR058866">
    <property type="entry name" value="GDPGP1_N"/>
</dbReference>
<evidence type="ECO:0000256" key="1">
    <source>
        <dbReference type="ARBA" id="ARBA00000063"/>
    </source>
</evidence>
<keyword evidence="12" id="KW-0378">Hydrolase</keyword>
<dbReference type="EC" id="2.7.7.78" evidence="5"/>
<dbReference type="InterPro" id="IPR036265">
    <property type="entry name" value="HIT-like_sf"/>
</dbReference>
<comment type="subcellular location">
    <subcellularLocation>
        <location evidence="3">Cytoplasm</location>
    </subcellularLocation>
</comment>
<comment type="catalytic activity">
    <reaction evidence="1">
        <text>GDP-alpha-D-glucose + phosphate = alpha-D-glucose 1-phosphate + GDP + H(+)</text>
        <dbReference type="Rhea" id="RHEA:30387"/>
        <dbReference type="ChEBI" id="CHEBI:15378"/>
        <dbReference type="ChEBI" id="CHEBI:43474"/>
        <dbReference type="ChEBI" id="CHEBI:58189"/>
        <dbReference type="ChEBI" id="CHEBI:58601"/>
        <dbReference type="ChEBI" id="CHEBI:62230"/>
        <dbReference type="EC" id="2.7.7.78"/>
    </reaction>
</comment>
<dbReference type="InterPro" id="IPR058865">
    <property type="entry name" value="GDPGP1_C"/>
</dbReference>
<evidence type="ECO:0000313" key="15">
    <source>
        <dbReference type="Proteomes" id="UP000829291"/>
    </source>
</evidence>
<keyword evidence="15" id="KW-1185">Reference proteome</keyword>
<evidence type="ECO:0000259" key="14">
    <source>
        <dbReference type="Pfam" id="PF26217"/>
    </source>
</evidence>
<feature type="domain" description="GDPGP1-like C-terminal" evidence="13">
    <location>
        <begin position="193"/>
        <end position="311"/>
    </location>
</feature>
<dbReference type="Pfam" id="PF26216">
    <property type="entry name" value="GDPGP1_C"/>
    <property type="match status" value="1"/>
</dbReference>
<evidence type="ECO:0000256" key="10">
    <source>
        <dbReference type="ARBA" id="ARBA00022695"/>
    </source>
</evidence>
<evidence type="ECO:0000256" key="5">
    <source>
        <dbReference type="ARBA" id="ARBA00012507"/>
    </source>
</evidence>
<keyword evidence="9" id="KW-0808">Transferase</keyword>
<evidence type="ECO:0000256" key="7">
    <source>
        <dbReference type="ARBA" id="ARBA00022490"/>
    </source>
</evidence>
<sequence>MHNVVHNTYTFSRSHVKNRCDNCQNKWEEAQKNGVFKYVLNIRQQKRLDGNYGFLAQLNPERGEKRRKPEDISSMAQPFDPNLFNFTKIPNREILFDIGNGDGNDVVAANISPIENCHSLLFTERFKCLPQKVTVYSLKRAVDLLLLSNSPYLRMMFNSLCAHASVNHLHWHLCYLKYHMPLECIKLSHLRGPVFVLLEFPAKGFCLKLSSFLNLNTDNLVSWTYFIVNYLQTSNIAHNIYITRAKTKAESDIYDDIRVYIWARKSSSGIKCTLDFIPAVCELFGHLSIKSKQGYEDLTEDAVAQILDDITSHCFFAAKDDILGMNLDEKGLTMDYC</sequence>
<reference evidence="16" key="1">
    <citation type="submission" date="2025-08" db="UniProtKB">
        <authorList>
            <consortium name="RefSeq"/>
        </authorList>
    </citation>
    <scope>IDENTIFICATION</scope>
    <source>
        <tissue evidence="16">Thorax and Abdomen</tissue>
    </source>
</reference>
<keyword evidence="11" id="KW-0547">Nucleotide-binding</keyword>
<evidence type="ECO:0000256" key="4">
    <source>
        <dbReference type="ARBA" id="ARBA00006451"/>
    </source>
</evidence>
<evidence type="ECO:0000256" key="6">
    <source>
        <dbReference type="ARBA" id="ARBA00018857"/>
    </source>
</evidence>
<name>A0ABM3FK68_NEOLC</name>
<dbReference type="Proteomes" id="UP000829291">
    <property type="component" value="Chromosome 2"/>
</dbReference>
<accession>A0ABM3FK68</accession>
<protein>
    <recommendedName>
        <fullName evidence="6">GDP-D-glucose phosphorylase 1</fullName>
        <ecNumber evidence="5">2.7.7.78</ecNumber>
    </recommendedName>
</protein>
<keyword evidence="8" id="KW-0344">Guanine-nucleotide releasing factor</keyword>
<dbReference type="InterPro" id="IPR026506">
    <property type="entry name" value="GDPGP"/>
</dbReference>
<dbReference type="PANTHER" id="PTHR20884:SF8">
    <property type="entry name" value="GDP-D-GLUCOSE PHOSPHORYLASE 1"/>
    <property type="match status" value="1"/>
</dbReference>
<organism evidence="15 16">
    <name type="scientific">Neodiprion lecontei</name>
    <name type="common">Redheaded pine sawfly</name>
    <dbReference type="NCBI Taxonomy" id="441921"/>
    <lineage>
        <taxon>Eukaryota</taxon>
        <taxon>Metazoa</taxon>
        <taxon>Ecdysozoa</taxon>
        <taxon>Arthropoda</taxon>
        <taxon>Hexapoda</taxon>
        <taxon>Insecta</taxon>
        <taxon>Pterygota</taxon>
        <taxon>Neoptera</taxon>
        <taxon>Endopterygota</taxon>
        <taxon>Hymenoptera</taxon>
        <taxon>Tenthredinoidea</taxon>
        <taxon>Diprionidae</taxon>
        <taxon>Diprioninae</taxon>
        <taxon>Neodiprion</taxon>
    </lineage>
</organism>
<comment type="similarity">
    <text evidence="4">Belongs to the GDPGP1 family.</text>
</comment>
<feature type="domain" description="GDPGP1-like N-terminal" evidence="14">
    <location>
        <begin position="24"/>
        <end position="174"/>
    </location>
</feature>
<evidence type="ECO:0000256" key="3">
    <source>
        <dbReference type="ARBA" id="ARBA00004496"/>
    </source>
</evidence>
<dbReference type="PANTHER" id="PTHR20884">
    <property type="entry name" value="GDP-D-GLUCOSE PHOSPHORYLASE 1"/>
    <property type="match status" value="1"/>
</dbReference>
<evidence type="ECO:0000256" key="9">
    <source>
        <dbReference type="ARBA" id="ARBA00022679"/>
    </source>
</evidence>
<dbReference type="RefSeq" id="XP_046588412.1">
    <property type="nucleotide sequence ID" value="XM_046732456.1"/>
</dbReference>
<evidence type="ECO:0000256" key="8">
    <source>
        <dbReference type="ARBA" id="ARBA00022658"/>
    </source>
</evidence>
<dbReference type="GeneID" id="107227841"/>
<dbReference type="SUPFAM" id="SSF54197">
    <property type="entry name" value="HIT-like"/>
    <property type="match status" value="1"/>
</dbReference>
<comment type="function">
    <text evidence="2">Specific and highly efficient GDP-D-glucose phosphorylase regulating the levels of GDP-D-glucose in cells.</text>
</comment>